<dbReference type="EMBL" id="FOYN01000002">
    <property type="protein sequence ID" value="SFR33392.1"/>
    <property type="molecule type" value="Genomic_DNA"/>
</dbReference>
<feature type="region of interest" description="Disordered" evidence="1">
    <location>
        <begin position="112"/>
        <end position="151"/>
    </location>
</feature>
<organism evidence="2 3">
    <name type="scientific">Halorubrum sodomense</name>
    <dbReference type="NCBI Taxonomy" id="35743"/>
    <lineage>
        <taxon>Archaea</taxon>
        <taxon>Methanobacteriati</taxon>
        <taxon>Methanobacteriota</taxon>
        <taxon>Stenosarchaea group</taxon>
        <taxon>Halobacteria</taxon>
        <taxon>Halobacteriales</taxon>
        <taxon>Haloferacaceae</taxon>
        <taxon>Halorubrum</taxon>
    </lineage>
</organism>
<dbReference type="AlphaFoldDB" id="A0A1I6FTW4"/>
<evidence type="ECO:0000313" key="3">
    <source>
        <dbReference type="Proteomes" id="UP000198932"/>
    </source>
</evidence>
<name>A0A1I6FTW4_HALSD</name>
<keyword evidence="3" id="KW-1185">Reference proteome</keyword>
<reference evidence="3" key="1">
    <citation type="submission" date="2016-10" db="EMBL/GenBank/DDBJ databases">
        <authorList>
            <person name="Varghese N."/>
            <person name="Submissions S."/>
        </authorList>
    </citation>
    <scope>NUCLEOTIDE SEQUENCE [LARGE SCALE GENOMIC DNA]</scope>
    <source>
        <strain evidence="3">RD 26</strain>
    </source>
</reference>
<dbReference type="STRING" id="35743.SAMN04487937_1201"/>
<dbReference type="Pfam" id="PF23955">
    <property type="entry name" value="DUF7284"/>
    <property type="match status" value="1"/>
</dbReference>
<feature type="region of interest" description="Disordered" evidence="1">
    <location>
        <begin position="169"/>
        <end position="199"/>
    </location>
</feature>
<gene>
    <name evidence="2" type="ORF">SAMN04487937_1201</name>
</gene>
<evidence type="ECO:0000256" key="1">
    <source>
        <dbReference type="SAM" id="MobiDB-lite"/>
    </source>
</evidence>
<dbReference type="InterPro" id="IPR055708">
    <property type="entry name" value="DUF7284"/>
</dbReference>
<dbReference type="OrthoDB" id="330250at2157"/>
<accession>A0A1I6FTW4</accession>
<dbReference type="Proteomes" id="UP000198932">
    <property type="component" value="Unassembled WGS sequence"/>
</dbReference>
<feature type="compositionally biased region" description="Basic and acidic residues" evidence="1">
    <location>
        <begin position="138"/>
        <end position="151"/>
    </location>
</feature>
<evidence type="ECO:0000313" key="2">
    <source>
        <dbReference type="EMBL" id="SFR33392.1"/>
    </source>
</evidence>
<proteinExistence type="predicted"/>
<sequence length="237" mass="24242">MAVTSTVLDVSVLLLCVSASVVALGASDAGGPDGPTATDAADRLVTETATVTYRDGTAPNGTRRVHATRAELLALLAERDADGAFERRATESIRAGLGPRTRVDATVEVDGETDGTGAVDAAVNGGNRETAAAPTARSPDERSPPRGRDGARLGWIEKPAHPFSIAVGREPTRTVGGGDESGTATATRDPIAVGPEPPRNADVAAVVIRQPIPGGISDGDGGDRSPEGVVRIVVRRW</sequence>
<protein>
    <submittedName>
        <fullName evidence="2">Uncharacterized protein</fullName>
    </submittedName>
</protein>